<evidence type="ECO:0000313" key="1">
    <source>
        <dbReference type="EMBL" id="KAJ7513874.1"/>
    </source>
</evidence>
<sequence>MQQFKDSASSHYKKEIRSSNGPSLLLSRLSNADTPGCSSSEKGSKSELYSNSKKLSVNNCSRTQLGSSSTQVASSCYSCLDQYIVFDKQQKRNNDDVNGSVNTYPFCFRSPPAVFNRTDLIENLNGMIDKVQCKSSVSERWNEKFTKVTKESTMECSEAISSCVPSQQASGIHLRNVDCAHTYLLPGAGEELVVIEDSFVIVDQDSNPRERNVKNCYQRSDQNEDFENEVGKFHEITSCDWSLNTDVGVVVKETIHDEFSGNRALMKSKATDELLDDWLIL</sequence>
<reference evidence="2" key="1">
    <citation type="journal article" date="2024" name="Proc. Natl. Acad. Sci. U.S.A.">
        <title>Extraordinary preservation of gene collinearity over three hundred million years revealed in homosporous lycophytes.</title>
        <authorList>
            <person name="Li C."/>
            <person name="Wickell D."/>
            <person name="Kuo L.Y."/>
            <person name="Chen X."/>
            <person name="Nie B."/>
            <person name="Liao X."/>
            <person name="Peng D."/>
            <person name="Ji J."/>
            <person name="Jenkins J."/>
            <person name="Williams M."/>
            <person name="Shu S."/>
            <person name="Plott C."/>
            <person name="Barry K."/>
            <person name="Rajasekar S."/>
            <person name="Grimwood J."/>
            <person name="Han X."/>
            <person name="Sun S."/>
            <person name="Hou Z."/>
            <person name="He W."/>
            <person name="Dai G."/>
            <person name="Sun C."/>
            <person name="Schmutz J."/>
            <person name="Leebens-Mack J.H."/>
            <person name="Li F.W."/>
            <person name="Wang L."/>
        </authorList>
    </citation>
    <scope>NUCLEOTIDE SEQUENCE [LARGE SCALE GENOMIC DNA]</scope>
    <source>
        <strain evidence="2">cv. PW_Plant_1</strain>
    </source>
</reference>
<dbReference type="EMBL" id="CM055114">
    <property type="protein sequence ID" value="KAJ7513874.1"/>
    <property type="molecule type" value="Genomic_DNA"/>
</dbReference>
<dbReference type="Proteomes" id="UP001162992">
    <property type="component" value="Chromosome 23"/>
</dbReference>
<gene>
    <name evidence="1" type="ORF">O6H91_23G017700</name>
</gene>
<organism evidence="1 2">
    <name type="scientific">Diphasiastrum complanatum</name>
    <name type="common">Issler's clubmoss</name>
    <name type="synonym">Lycopodium complanatum</name>
    <dbReference type="NCBI Taxonomy" id="34168"/>
    <lineage>
        <taxon>Eukaryota</taxon>
        <taxon>Viridiplantae</taxon>
        <taxon>Streptophyta</taxon>
        <taxon>Embryophyta</taxon>
        <taxon>Tracheophyta</taxon>
        <taxon>Lycopodiopsida</taxon>
        <taxon>Lycopodiales</taxon>
        <taxon>Lycopodiaceae</taxon>
        <taxon>Lycopodioideae</taxon>
        <taxon>Diphasiastrum</taxon>
    </lineage>
</organism>
<protein>
    <submittedName>
        <fullName evidence="1">Uncharacterized protein</fullName>
    </submittedName>
</protein>
<proteinExistence type="predicted"/>
<accession>A0ACC2A8I9</accession>
<name>A0ACC2A8I9_DIPCM</name>
<comment type="caution">
    <text evidence="1">The sequence shown here is derived from an EMBL/GenBank/DDBJ whole genome shotgun (WGS) entry which is preliminary data.</text>
</comment>
<keyword evidence="2" id="KW-1185">Reference proteome</keyword>
<evidence type="ECO:0000313" key="2">
    <source>
        <dbReference type="Proteomes" id="UP001162992"/>
    </source>
</evidence>